<sequence length="163" mass="17844">MNIPKTRLCAVAGVGRRTYDYMHNGTTAPQAATLGRLQTALDRLRRGVGGEAYGLAPHAVYKSCMVVAASYMQANATAALDADPGRRATANPEWQRAAEVRRVGYFIANQFLGFKISDLARAAGVTKQAVSTAVRELEWERDREGGNNGQLDRLLSKLEEDFR</sequence>
<proteinExistence type="predicted"/>
<organism evidence="1 2">
    <name type="scientific">Aminobacter niigataensis</name>
    <dbReference type="NCBI Taxonomy" id="83265"/>
    <lineage>
        <taxon>Bacteria</taxon>
        <taxon>Pseudomonadati</taxon>
        <taxon>Pseudomonadota</taxon>
        <taxon>Alphaproteobacteria</taxon>
        <taxon>Hyphomicrobiales</taxon>
        <taxon>Phyllobacteriaceae</taxon>
        <taxon>Aminobacter</taxon>
    </lineage>
</organism>
<keyword evidence="2" id="KW-1185">Reference proteome</keyword>
<accession>A0ABR6KZQ6</accession>
<protein>
    <submittedName>
        <fullName evidence="1">Uncharacterized protein</fullName>
    </submittedName>
</protein>
<evidence type="ECO:0000313" key="1">
    <source>
        <dbReference type="EMBL" id="MBB4649261.1"/>
    </source>
</evidence>
<dbReference type="Proteomes" id="UP000539538">
    <property type="component" value="Unassembled WGS sequence"/>
</dbReference>
<comment type="caution">
    <text evidence="1">The sequence shown here is derived from an EMBL/GenBank/DDBJ whole genome shotgun (WGS) entry which is preliminary data.</text>
</comment>
<gene>
    <name evidence="1" type="ORF">GGQ99_000983</name>
</gene>
<dbReference type="EMBL" id="JACHOT010000001">
    <property type="protein sequence ID" value="MBB4649261.1"/>
    <property type="molecule type" value="Genomic_DNA"/>
</dbReference>
<evidence type="ECO:0000313" key="2">
    <source>
        <dbReference type="Proteomes" id="UP000539538"/>
    </source>
</evidence>
<reference evidence="1 2" key="1">
    <citation type="submission" date="2020-08" db="EMBL/GenBank/DDBJ databases">
        <title>Genomic Encyclopedia of Type Strains, Phase IV (KMG-IV): sequencing the most valuable type-strain genomes for metagenomic binning, comparative biology and taxonomic classification.</title>
        <authorList>
            <person name="Goeker M."/>
        </authorList>
    </citation>
    <scope>NUCLEOTIDE SEQUENCE [LARGE SCALE GENOMIC DNA]</scope>
    <source>
        <strain evidence="1 2">DSM 7050</strain>
    </source>
</reference>
<name>A0ABR6KZQ6_9HYPH</name>